<dbReference type="GO" id="GO:0008483">
    <property type="term" value="F:transaminase activity"/>
    <property type="evidence" value="ECO:0007669"/>
    <property type="project" value="UniProtKB-KW"/>
</dbReference>
<feature type="domain" description="Aminotransferase class V" evidence="1">
    <location>
        <begin position="57"/>
        <end position="229"/>
    </location>
</feature>
<dbReference type="InterPro" id="IPR015424">
    <property type="entry name" value="PyrdxlP-dep_Trfase"/>
</dbReference>
<keyword evidence="3" id="KW-1185">Reference proteome</keyword>
<dbReference type="Pfam" id="PF00266">
    <property type="entry name" value="Aminotran_5"/>
    <property type="match status" value="1"/>
</dbReference>
<dbReference type="PANTHER" id="PTHR43586:SF24">
    <property type="entry name" value="BLR4730 PROTEIN"/>
    <property type="match status" value="1"/>
</dbReference>
<dbReference type="PANTHER" id="PTHR43586">
    <property type="entry name" value="CYSTEINE DESULFURASE"/>
    <property type="match status" value="1"/>
</dbReference>
<dbReference type="Gene3D" id="3.40.640.10">
    <property type="entry name" value="Type I PLP-dependent aspartate aminotransferase-like (Major domain)"/>
    <property type="match status" value="1"/>
</dbReference>
<evidence type="ECO:0000313" key="3">
    <source>
        <dbReference type="Proteomes" id="UP000664167"/>
    </source>
</evidence>
<name>A0A939F505_9ACTN</name>
<dbReference type="Gene3D" id="3.90.1150.10">
    <property type="entry name" value="Aspartate Aminotransferase, domain 1"/>
    <property type="match status" value="1"/>
</dbReference>
<gene>
    <name evidence="2" type="ORF">J0695_01530</name>
</gene>
<accession>A0A939F505</accession>
<dbReference type="InterPro" id="IPR000192">
    <property type="entry name" value="Aminotrans_V_dom"/>
</dbReference>
<dbReference type="SUPFAM" id="SSF53383">
    <property type="entry name" value="PLP-dependent transferases"/>
    <property type="match status" value="1"/>
</dbReference>
<keyword evidence="2" id="KW-0808">Transferase</keyword>
<keyword evidence="2" id="KW-0032">Aminotransferase</keyword>
<dbReference type="AlphaFoldDB" id="A0A939F505"/>
<protein>
    <submittedName>
        <fullName evidence="2">Aminotransferase class V-fold PLP-dependent enzyme</fullName>
    </submittedName>
</protein>
<evidence type="ECO:0000313" key="2">
    <source>
        <dbReference type="EMBL" id="MBO0510495.1"/>
    </source>
</evidence>
<proteinExistence type="predicted"/>
<comment type="caution">
    <text evidence="2">The sequence shown here is derived from an EMBL/GenBank/DDBJ whole genome shotgun (WGS) entry which is preliminary data.</text>
</comment>
<dbReference type="RefSeq" id="WP_206959350.1">
    <property type="nucleotide sequence ID" value="NZ_BAAAJJ010000017.1"/>
</dbReference>
<sequence length="394" mass="42352">MMATPHGGPRVHLDTAGLGRMPATARAALTEWTRRDDRHGPHELEEYLEDVVHDTLGARLAALLHAPAEDTGLFTGAADAFAALTARLPLGPGDRIWTTPYEGFAQLTALYALRDRTRCALDVIPLRPDGDLDLEWMAAHIDDSVALVSVTHVPAGCGIVNPVEDIGRMLAPHRCLYAVDASYSVGQLPVDVSRTGCDLLTGDGWRFLRGPQNIGFAYTSPRLRHALSPHGAPPRLSPHGAAVVALDAALAEHRPGARDLEQAGRLRAAVEAASGTELIAPGRLQSAVVTFRHERLSAAQIRRGLAARGVVVWKTVAQETPLYLPGRDVTTAVRASLHHDNSPQDIARFGEALCDVLASERPLARLRPVELLAQRRPAVHQMASAGGKLLRFPA</sequence>
<dbReference type="Proteomes" id="UP000664167">
    <property type="component" value="Unassembled WGS sequence"/>
</dbReference>
<dbReference type="InterPro" id="IPR015421">
    <property type="entry name" value="PyrdxlP-dep_Trfase_major"/>
</dbReference>
<organism evidence="2 3">
    <name type="scientific">Streptomyces beijiangensis</name>
    <dbReference type="NCBI Taxonomy" id="163361"/>
    <lineage>
        <taxon>Bacteria</taxon>
        <taxon>Bacillati</taxon>
        <taxon>Actinomycetota</taxon>
        <taxon>Actinomycetes</taxon>
        <taxon>Kitasatosporales</taxon>
        <taxon>Streptomycetaceae</taxon>
        <taxon>Streptomyces</taxon>
    </lineage>
</organism>
<evidence type="ECO:0000259" key="1">
    <source>
        <dbReference type="Pfam" id="PF00266"/>
    </source>
</evidence>
<dbReference type="EMBL" id="JAFLRJ010000012">
    <property type="protein sequence ID" value="MBO0510495.1"/>
    <property type="molecule type" value="Genomic_DNA"/>
</dbReference>
<dbReference type="InterPro" id="IPR015422">
    <property type="entry name" value="PyrdxlP-dep_Trfase_small"/>
</dbReference>
<reference evidence="2" key="1">
    <citation type="submission" date="2021-03" db="EMBL/GenBank/DDBJ databases">
        <title>Streptomyces poriferae sp. nov., a novel marine sponge-derived Actinobacteria species with anti-MRSA activity.</title>
        <authorList>
            <person name="Sandoval-Powers M."/>
            <person name="Kralova S."/>
            <person name="Nguyen G.-S."/>
            <person name="Fawwal D."/>
            <person name="Degnes K."/>
            <person name="Klinkenberg G."/>
            <person name="Sletta H."/>
            <person name="Wentzel A."/>
            <person name="Liles M.R."/>
        </authorList>
    </citation>
    <scope>NUCLEOTIDE SEQUENCE</scope>
    <source>
        <strain evidence="2">DSM 41794</strain>
    </source>
</reference>